<name>A0ACA9PUJ7_9GLOM</name>
<comment type="caution">
    <text evidence="1">The sequence shown here is derived from an EMBL/GenBank/DDBJ whole genome shotgun (WGS) entry which is preliminary data.</text>
</comment>
<evidence type="ECO:0000313" key="2">
    <source>
        <dbReference type="Proteomes" id="UP000789860"/>
    </source>
</evidence>
<sequence length="145" mass="16204">NLNAPELRIQGQANFGLDRFKDDDKNSVFTSAHASIIQETEATEQLVALLVQKKAEIDEVLDSHTVYALGPDFQQGYLVPCIACWIAEPLDTELMKKLSALFNYKFEIISYVVNKQGKLLNSELSSIDEITPDKNGQQNDNNGDK</sequence>
<keyword evidence="2" id="KW-1185">Reference proteome</keyword>
<gene>
    <name evidence="1" type="ORF">SCALOS_LOCUS11277</name>
</gene>
<evidence type="ECO:0000313" key="1">
    <source>
        <dbReference type="EMBL" id="CAG8721637.1"/>
    </source>
</evidence>
<protein>
    <submittedName>
        <fullName evidence="1">7502_t:CDS:1</fullName>
    </submittedName>
</protein>
<accession>A0ACA9PUJ7</accession>
<dbReference type="Proteomes" id="UP000789860">
    <property type="component" value="Unassembled WGS sequence"/>
</dbReference>
<feature type="non-terminal residue" evidence="1">
    <location>
        <position position="145"/>
    </location>
</feature>
<proteinExistence type="predicted"/>
<organism evidence="1 2">
    <name type="scientific">Scutellospora calospora</name>
    <dbReference type="NCBI Taxonomy" id="85575"/>
    <lineage>
        <taxon>Eukaryota</taxon>
        <taxon>Fungi</taxon>
        <taxon>Fungi incertae sedis</taxon>
        <taxon>Mucoromycota</taxon>
        <taxon>Glomeromycotina</taxon>
        <taxon>Glomeromycetes</taxon>
        <taxon>Diversisporales</taxon>
        <taxon>Gigasporaceae</taxon>
        <taxon>Scutellospora</taxon>
    </lineage>
</organism>
<dbReference type="EMBL" id="CAJVPM010047829">
    <property type="protein sequence ID" value="CAG8721637.1"/>
    <property type="molecule type" value="Genomic_DNA"/>
</dbReference>
<feature type="non-terminal residue" evidence="1">
    <location>
        <position position="1"/>
    </location>
</feature>
<reference evidence="1" key="1">
    <citation type="submission" date="2021-06" db="EMBL/GenBank/DDBJ databases">
        <authorList>
            <person name="Kallberg Y."/>
            <person name="Tangrot J."/>
            <person name="Rosling A."/>
        </authorList>
    </citation>
    <scope>NUCLEOTIDE SEQUENCE</scope>
    <source>
        <strain evidence="1">AU212A</strain>
    </source>
</reference>